<dbReference type="eggNOG" id="ENOG502Z7JT">
    <property type="taxonomic scope" value="Bacteria"/>
</dbReference>
<dbReference type="NCBIfam" id="TIGR00793">
    <property type="entry name" value="kdgT"/>
    <property type="match status" value="1"/>
</dbReference>
<evidence type="ECO:0000256" key="3">
    <source>
        <dbReference type="ARBA" id="ARBA00022475"/>
    </source>
</evidence>
<feature type="transmembrane region" description="Helical" evidence="9">
    <location>
        <begin position="158"/>
        <end position="181"/>
    </location>
</feature>
<dbReference type="KEGG" id="ddd:Dda3937_03101"/>
<comment type="function">
    <text evidence="9">Catalyzes the proton-dependent uptake of 2-keto-3-deoxygluconate (KDG) into the cell.</text>
</comment>
<gene>
    <name evidence="9 11" type="primary">kdgT</name>
    <name evidence="11" type="ordered locus">Dda3937_03101</name>
</gene>
<feature type="transmembrane region" description="Helical" evidence="9">
    <location>
        <begin position="95"/>
        <end position="114"/>
    </location>
</feature>
<keyword evidence="2 9" id="KW-0813">Transport</keyword>
<keyword evidence="7 9" id="KW-1133">Transmembrane helix</keyword>
<evidence type="ECO:0000256" key="9">
    <source>
        <dbReference type="HAMAP-Rule" id="MF_00070"/>
    </source>
</evidence>
<feature type="transmembrane region" description="Helical" evidence="9">
    <location>
        <begin position="187"/>
        <end position="204"/>
    </location>
</feature>
<dbReference type="HAMAP" id="MF_00070">
    <property type="entry name" value="KdgT"/>
    <property type="match status" value="1"/>
</dbReference>
<evidence type="ECO:0000313" key="12">
    <source>
        <dbReference type="Proteomes" id="UP000006859"/>
    </source>
</evidence>
<dbReference type="HOGENOM" id="CLU_057476_0_1_6"/>
<feature type="transmembrane region" description="Helical" evidence="9">
    <location>
        <begin position="120"/>
        <end position="146"/>
    </location>
</feature>
<keyword evidence="4 9" id="KW-0762">Sugar transport</keyword>
<reference evidence="11 12" key="1">
    <citation type="journal article" date="2011" name="J. Bacteriol.">
        <title>Genome sequence of the plant-pathogenic bacterium Dickeya dadantii 3937.</title>
        <authorList>
            <person name="Glasner J.D."/>
            <person name="Yang C.H."/>
            <person name="Reverchon S."/>
            <person name="Hugouvieux-Cotte-Pattat N."/>
            <person name="Condemine G."/>
            <person name="Bohin J.P."/>
            <person name="Van Gijsegem F."/>
            <person name="Yang S."/>
            <person name="Franza T."/>
            <person name="Expert D."/>
            <person name="Plunkett G. III"/>
            <person name="San Francisco M.J."/>
            <person name="Charkowski A.O."/>
            <person name="Py B."/>
            <person name="Bell K."/>
            <person name="Rauscher L."/>
            <person name="Rodriguez-Palenzuela P."/>
            <person name="Toussaint A."/>
            <person name="Holeva M.C."/>
            <person name="He S.Y."/>
            <person name="Douet V."/>
            <person name="Boccara M."/>
            <person name="Blanco C."/>
            <person name="Toth I."/>
            <person name="Anderson B.D."/>
            <person name="Biehl B.S."/>
            <person name="Mau B."/>
            <person name="Flynn S.M."/>
            <person name="Barras F."/>
            <person name="Lindeberg M."/>
            <person name="Birch P.R."/>
            <person name="Tsuyumu S."/>
            <person name="Shi X."/>
            <person name="Hibbing M."/>
            <person name="Yap M.N."/>
            <person name="Carpentier M."/>
            <person name="Dassa E."/>
            <person name="Umehara M."/>
            <person name="Kim J.F."/>
            <person name="Rusch M."/>
            <person name="Soni P."/>
            <person name="Mayhew G.F."/>
            <person name="Fouts D.E."/>
            <person name="Gill S.R."/>
            <person name="Blattner F.R."/>
            <person name="Keen N.T."/>
            <person name="Perna N.T."/>
        </authorList>
    </citation>
    <scope>NUCLEOTIDE SEQUENCE [LARGE SCALE GENOMIC DNA]</scope>
    <source>
        <strain evidence="11 12">3937</strain>
    </source>
</reference>
<feature type="transmembrane region" description="Helical" evidence="9">
    <location>
        <begin position="240"/>
        <end position="260"/>
    </location>
</feature>
<feature type="transmembrane region" description="Helical" evidence="9">
    <location>
        <begin position="52"/>
        <end position="74"/>
    </location>
</feature>
<evidence type="ECO:0000256" key="1">
    <source>
        <dbReference type="ARBA" id="ARBA00006430"/>
    </source>
</evidence>
<keyword evidence="6 9" id="KW-0769">Symport</keyword>
<dbReference type="EMBL" id="CP002038">
    <property type="protein sequence ID" value="ADM98862.1"/>
    <property type="molecule type" value="Genomic_DNA"/>
</dbReference>
<feature type="transmembrane region" description="Helical" evidence="9">
    <location>
        <begin position="211"/>
        <end position="228"/>
    </location>
</feature>
<evidence type="ECO:0000256" key="2">
    <source>
        <dbReference type="ARBA" id="ARBA00022448"/>
    </source>
</evidence>
<dbReference type="AlphaFoldDB" id="E0SG07"/>
<feature type="compositionally biased region" description="Basic and acidic residues" evidence="10">
    <location>
        <begin position="337"/>
        <end position="355"/>
    </location>
</feature>
<evidence type="ECO:0000256" key="8">
    <source>
        <dbReference type="ARBA" id="ARBA00023136"/>
    </source>
</evidence>
<evidence type="ECO:0000313" key="11">
    <source>
        <dbReference type="EMBL" id="ADM98862.1"/>
    </source>
</evidence>
<comment type="catalytic activity">
    <reaction evidence="9">
        <text>2-dehydro-3-deoxy-D-gluconate(in) + H(+)(in) = 2-dehydro-3-deoxy-D-gluconate(out) + H(+)(out)</text>
        <dbReference type="Rhea" id="RHEA:29943"/>
        <dbReference type="ChEBI" id="CHEBI:15378"/>
        <dbReference type="ChEBI" id="CHEBI:57990"/>
    </reaction>
</comment>
<comment type="subcellular location">
    <subcellularLocation>
        <location evidence="9">Cell inner membrane</location>
        <topology evidence="9">Multi-pass membrane protein</topology>
    </subcellularLocation>
</comment>
<comment type="similarity">
    <text evidence="1 9">Belongs to the KdgT transporter family.</text>
</comment>
<dbReference type="GO" id="GO:0015649">
    <property type="term" value="F:2-keto-3-deoxygluconate:proton symporter activity"/>
    <property type="evidence" value="ECO:0007669"/>
    <property type="project" value="UniProtKB-UniRule"/>
</dbReference>
<dbReference type="GO" id="GO:0005886">
    <property type="term" value="C:plasma membrane"/>
    <property type="evidence" value="ECO:0007669"/>
    <property type="project" value="UniProtKB-SubCell"/>
</dbReference>
<evidence type="ECO:0000256" key="7">
    <source>
        <dbReference type="ARBA" id="ARBA00022989"/>
    </source>
</evidence>
<dbReference type="Proteomes" id="UP000006859">
    <property type="component" value="Chromosome"/>
</dbReference>
<evidence type="ECO:0000256" key="10">
    <source>
        <dbReference type="SAM" id="MobiDB-lite"/>
    </source>
</evidence>
<protein>
    <recommendedName>
        <fullName evidence="9">2-keto-3-deoxygluconate permease</fullName>
        <shortName evidence="9">KDG permease</shortName>
    </recommendedName>
</protein>
<evidence type="ECO:0000256" key="6">
    <source>
        <dbReference type="ARBA" id="ARBA00022847"/>
    </source>
</evidence>
<keyword evidence="5 9" id="KW-0812">Transmembrane</keyword>
<evidence type="ECO:0000256" key="4">
    <source>
        <dbReference type="ARBA" id="ARBA00022597"/>
    </source>
</evidence>
<dbReference type="InterPro" id="IPR004684">
    <property type="entry name" value="2keto-3dGluconate_permease"/>
</dbReference>
<feature type="transmembrane region" description="Helical" evidence="9">
    <location>
        <begin position="272"/>
        <end position="291"/>
    </location>
</feature>
<dbReference type="STRING" id="198628.Dda3937_03101"/>
<feature type="transmembrane region" description="Helical" evidence="9">
    <location>
        <begin position="303"/>
        <end position="326"/>
    </location>
</feature>
<keyword evidence="9" id="KW-0997">Cell inner membrane</keyword>
<name>E0SG07_DICD3</name>
<organism evidence="11 12">
    <name type="scientific">Dickeya dadantii (strain 3937)</name>
    <name type="common">Erwinia chrysanthemi (strain 3937)</name>
    <dbReference type="NCBI Taxonomy" id="198628"/>
    <lineage>
        <taxon>Bacteria</taxon>
        <taxon>Pseudomonadati</taxon>
        <taxon>Pseudomonadota</taxon>
        <taxon>Gammaproteobacteria</taxon>
        <taxon>Enterobacterales</taxon>
        <taxon>Pectobacteriaceae</taxon>
        <taxon>Dickeya</taxon>
    </lineage>
</organism>
<dbReference type="InterPro" id="IPR018395">
    <property type="entry name" value="2keto-3dGluconate_permease_sub"/>
</dbReference>
<keyword evidence="12" id="KW-1185">Reference proteome</keyword>
<feature type="transmembrane region" description="Helical" evidence="9">
    <location>
        <begin position="27"/>
        <end position="46"/>
    </location>
</feature>
<keyword evidence="8 9" id="KW-0472">Membrane</keyword>
<sequence>MASVLLMVSVPFSGNESMHIKRSIEKIPGGMMLVPLFLGALCHTFAPGAGKYFGSFTNGLISGTVPILAVWFFCMGASIRLSATGTVLRKSGTLVVTKIAVAWVVAAVASRILPENGVEVGFFAGLSTLALVAAMDMTNGGLYASIMQQYGTKEESGAFVLMSLESGPLMTMVILGTAGIASFEPHVFVGAVLPFLVGFALGNLDPELRDFFSRAVQTLIPFFAFALGNTIDLSVIGQTGLLGVLLGISVIIITGIPLIVADKVLGGGDGTAGIAASSSAGAAVATPVLIAEMVPAFKPVAPAATTLVATSVIVTSVLVPIITAMWSKRVKGGDGTVPKEDAVEEKAEQQRAAHH</sequence>
<feature type="region of interest" description="Disordered" evidence="10">
    <location>
        <begin position="332"/>
        <end position="355"/>
    </location>
</feature>
<evidence type="ECO:0000256" key="5">
    <source>
        <dbReference type="ARBA" id="ARBA00022692"/>
    </source>
</evidence>
<proteinExistence type="inferred from homology"/>
<keyword evidence="3 9" id="KW-1003">Cell membrane</keyword>
<dbReference type="Pfam" id="PF03812">
    <property type="entry name" value="KdgT"/>
    <property type="match status" value="1"/>
</dbReference>
<accession>E0SG07</accession>